<dbReference type="Pfam" id="PF01476">
    <property type="entry name" value="LysM"/>
    <property type="match status" value="1"/>
</dbReference>
<dbReference type="EMBL" id="JAWWMZ010000001">
    <property type="protein sequence ID" value="MDX4951981.1"/>
    <property type="molecule type" value="Genomic_DNA"/>
</dbReference>
<evidence type="ECO:0000259" key="1">
    <source>
        <dbReference type="PROSITE" id="PS51782"/>
    </source>
</evidence>
<proteinExistence type="predicted"/>
<dbReference type="SUPFAM" id="SSF54106">
    <property type="entry name" value="LysM domain"/>
    <property type="match status" value="1"/>
</dbReference>
<evidence type="ECO:0000313" key="3">
    <source>
        <dbReference type="Proteomes" id="UP001287445"/>
    </source>
</evidence>
<accession>A0AAJ2QVC0</accession>
<dbReference type="Gene3D" id="3.10.350.10">
    <property type="entry name" value="LysM domain"/>
    <property type="match status" value="1"/>
</dbReference>
<sequence>MATQAPQKMDFEQWKEGITKAVGDLKWNAWDCDIQMAVNEYNRHLSSTAGYVSLDWQLIKAMLWVETGANNSQWNSKPMQIGVTGDPGLSSFLSNDEGSDLILPPAWKGRLTTGSVRSIPTHNIHAGIGYLLMRMANFEFQTVPASDPKMYEVTVKRGDSLEKIAKAQGSTPETLKRLNPKAATLQPGQVLRYQKASVQRVITGWRSISANMVAQRYNGGGDPNYARKLNHTLSLVRSAKAVACAQ</sequence>
<dbReference type="InterPro" id="IPR036779">
    <property type="entry name" value="LysM_dom_sf"/>
</dbReference>
<dbReference type="AlphaFoldDB" id="A0AAJ2QVC0"/>
<reference evidence="2" key="1">
    <citation type="submission" date="2023-11" db="EMBL/GenBank/DDBJ databases">
        <title>Identification and selenium tolerance of Delftia acidovorans R3-25.</title>
        <authorList>
            <person name="Zhang S."/>
            <person name="Liu Y."/>
            <person name="Guo Y."/>
        </authorList>
    </citation>
    <scope>NUCLEOTIDE SEQUENCE</scope>
    <source>
        <strain evidence="2">R3-25</strain>
    </source>
</reference>
<gene>
    <name evidence="2" type="ORF">SGN30_00965</name>
</gene>
<dbReference type="Proteomes" id="UP001287445">
    <property type="component" value="Unassembled WGS sequence"/>
</dbReference>
<protein>
    <submittedName>
        <fullName evidence="2">LysM peptidoglycan-binding domain-containing protein</fullName>
    </submittedName>
</protein>
<feature type="domain" description="LysM" evidence="1">
    <location>
        <begin position="151"/>
        <end position="198"/>
    </location>
</feature>
<evidence type="ECO:0000313" key="2">
    <source>
        <dbReference type="EMBL" id="MDX4951981.1"/>
    </source>
</evidence>
<comment type="caution">
    <text evidence="2">The sequence shown here is derived from an EMBL/GenBank/DDBJ whole genome shotgun (WGS) entry which is preliminary data.</text>
</comment>
<dbReference type="InterPro" id="IPR018392">
    <property type="entry name" value="LysM"/>
</dbReference>
<dbReference type="SMART" id="SM00257">
    <property type="entry name" value="LysM"/>
    <property type="match status" value="1"/>
</dbReference>
<dbReference type="CDD" id="cd00118">
    <property type="entry name" value="LysM"/>
    <property type="match status" value="1"/>
</dbReference>
<name>A0AAJ2QVC0_DELAC</name>
<organism evidence="2 3">
    <name type="scientific">Delftia acidovorans</name>
    <name type="common">Pseudomonas acidovorans</name>
    <name type="synonym">Comamonas acidovorans</name>
    <dbReference type="NCBI Taxonomy" id="80866"/>
    <lineage>
        <taxon>Bacteria</taxon>
        <taxon>Pseudomonadati</taxon>
        <taxon>Pseudomonadota</taxon>
        <taxon>Betaproteobacteria</taxon>
        <taxon>Burkholderiales</taxon>
        <taxon>Comamonadaceae</taxon>
        <taxon>Delftia</taxon>
    </lineage>
</organism>
<dbReference type="PROSITE" id="PS51782">
    <property type="entry name" value="LYSM"/>
    <property type="match status" value="1"/>
</dbReference>
<dbReference type="RefSeq" id="WP_319070984.1">
    <property type="nucleotide sequence ID" value="NZ_JAWWMZ010000001.1"/>
</dbReference>